<keyword evidence="5 12" id="KW-0732">Signal</keyword>
<keyword evidence="4 11" id="KW-0812">Transmembrane</keyword>
<protein>
    <recommendedName>
        <fullName evidence="13">TIR domain-containing protein</fullName>
    </recommendedName>
</protein>
<dbReference type="OrthoDB" id="5954366at2759"/>
<dbReference type="Pfam" id="PF01582">
    <property type="entry name" value="TIR"/>
    <property type="match status" value="1"/>
</dbReference>
<keyword evidence="8 11" id="KW-0472">Membrane</keyword>
<dbReference type="Proteomes" id="UP000596742">
    <property type="component" value="Unassembled WGS sequence"/>
</dbReference>
<keyword evidence="6" id="KW-0677">Repeat</keyword>
<keyword evidence="9" id="KW-0675">Receptor</keyword>
<comment type="similarity">
    <text evidence="2">Belongs to the Toll-like receptor family.</text>
</comment>
<dbReference type="PRINTS" id="PR01537">
    <property type="entry name" value="INTRLKN1R1F"/>
</dbReference>
<keyword evidence="15" id="KW-1185">Reference proteome</keyword>
<evidence type="ECO:0000256" key="10">
    <source>
        <dbReference type="ARBA" id="ARBA00023180"/>
    </source>
</evidence>
<dbReference type="PIRSF" id="PIRSF037595">
    <property type="entry name" value="Toll-like_receptor"/>
    <property type="match status" value="1"/>
</dbReference>
<evidence type="ECO:0000256" key="7">
    <source>
        <dbReference type="ARBA" id="ARBA00022989"/>
    </source>
</evidence>
<accession>A0A8B6HJ87</accession>
<comment type="caution">
    <text evidence="14">The sequence shown here is derived from an EMBL/GenBank/DDBJ whole genome shotgun (WGS) entry which is preliminary data.</text>
</comment>
<feature type="domain" description="TIR" evidence="13">
    <location>
        <begin position="708"/>
        <end position="846"/>
    </location>
</feature>
<evidence type="ECO:0000256" key="4">
    <source>
        <dbReference type="ARBA" id="ARBA00022692"/>
    </source>
</evidence>
<keyword evidence="7 11" id="KW-1133">Transmembrane helix</keyword>
<dbReference type="SUPFAM" id="SSF52200">
    <property type="entry name" value="Toll/Interleukin receptor TIR domain"/>
    <property type="match status" value="1"/>
</dbReference>
<organism evidence="14 15">
    <name type="scientific">Mytilus galloprovincialis</name>
    <name type="common">Mediterranean mussel</name>
    <dbReference type="NCBI Taxonomy" id="29158"/>
    <lineage>
        <taxon>Eukaryota</taxon>
        <taxon>Metazoa</taxon>
        <taxon>Spiralia</taxon>
        <taxon>Lophotrochozoa</taxon>
        <taxon>Mollusca</taxon>
        <taxon>Bivalvia</taxon>
        <taxon>Autobranchia</taxon>
        <taxon>Pteriomorphia</taxon>
        <taxon>Mytilida</taxon>
        <taxon>Mytiloidea</taxon>
        <taxon>Mytilidae</taxon>
        <taxon>Mytilinae</taxon>
        <taxon>Mytilus</taxon>
    </lineage>
</organism>
<feature type="transmembrane region" description="Helical" evidence="11">
    <location>
        <begin position="659"/>
        <end position="684"/>
    </location>
</feature>
<dbReference type="GO" id="GO:0006955">
    <property type="term" value="P:immune response"/>
    <property type="evidence" value="ECO:0007669"/>
    <property type="project" value="InterPro"/>
</dbReference>
<dbReference type="PANTHER" id="PTHR24365">
    <property type="entry name" value="TOLL-LIKE RECEPTOR"/>
    <property type="match status" value="1"/>
</dbReference>
<evidence type="ECO:0000313" key="14">
    <source>
        <dbReference type="EMBL" id="VDI79781.1"/>
    </source>
</evidence>
<evidence type="ECO:0000259" key="13">
    <source>
        <dbReference type="PROSITE" id="PS50104"/>
    </source>
</evidence>
<dbReference type="Pfam" id="PF13855">
    <property type="entry name" value="LRR_8"/>
    <property type="match status" value="1"/>
</dbReference>
<keyword evidence="10" id="KW-0325">Glycoprotein</keyword>
<dbReference type="InterPro" id="IPR032675">
    <property type="entry name" value="LRR_dom_sf"/>
</dbReference>
<evidence type="ECO:0000256" key="2">
    <source>
        <dbReference type="ARBA" id="ARBA00009634"/>
    </source>
</evidence>
<dbReference type="EMBL" id="UYJE01010115">
    <property type="protein sequence ID" value="VDI79781.1"/>
    <property type="molecule type" value="Genomic_DNA"/>
</dbReference>
<dbReference type="GO" id="GO:0005886">
    <property type="term" value="C:plasma membrane"/>
    <property type="evidence" value="ECO:0007669"/>
    <property type="project" value="TreeGrafter"/>
</dbReference>
<dbReference type="GO" id="GO:0002224">
    <property type="term" value="P:toll-like receptor signaling pathway"/>
    <property type="evidence" value="ECO:0007669"/>
    <property type="project" value="InterPro"/>
</dbReference>
<evidence type="ECO:0000256" key="6">
    <source>
        <dbReference type="ARBA" id="ARBA00022737"/>
    </source>
</evidence>
<feature type="signal peptide" evidence="12">
    <location>
        <begin position="1"/>
        <end position="28"/>
    </location>
</feature>
<dbReference type="SMART" id="SM00369">
    <property type="entry name" value="LRR_TYP"/>
    <property type="match status" value="5"/>
</dbReference>
<dbReference type="InterPro" id="IPR003591">
    <property type="entry name" value="Leu-rich_rpt_typical-subtyp"/>
</dbReference>
<evidence type="ECO:0000256" key="5">
    <source>
        <dbReference type="ARBA" id="ARBA00022729"/>
    </source>
</evidence>
<name>A0A8B6HJ87_MYTGA</name>
<dbReference type="SUPFAM" id="SSF52058">
    <property type="entry name" value="L domain-like"/>
    <property type="match status" value="1"/>
</dbReference>
<evidence type="ECO:0000256" key="1">
    <source>
        <dbReference type="ARBA" id="ARBA00004479"/>
    </source>
</evidence>
<dbReference type="PROSITE" id="PS50104">
    <property type="entry name" value="TIR"/>
    <property type="match status" value="1"/>
</dbReference>
<evidence type="ECO:0000256" key="11">
    <source>
        <dbReference type="SAM" id="Phobius"/>
    </source>
</evidence>
<dbReference type="InterPro" id="IPR017241">
    <property type="entry name" value="Toll-like_receptor"/>
</dbReference>
<dbReference type="Gene3D" id="3.80.10.10">
    <property type="entry name" value="Ribonuclease Inhibitor"/>
    <property type="match status" value="3"/>
</dbReference>
<dbReference type="SMART" id="SM00255">
    <property type="entry name" value="TIR"/>
    <property type="match status" value="1"/>
</dbReference>
<evidence type="ECO:0000256" key="8">
    <source>
        <dbReference type="ARBA" id="ARBA00023136"/>
    </source>
</evidence>
<dbReference type="AlphaFoldDB" id="A0A8B6HJ87"/>
<feature type="chain" id="PRO_5032893579" description="TIR domain-containing protein" evidence="12">
    <location>
        <begin position="29"/>
        <end position="850"/>
    </location>
</feature>
<dbReference type="PANTHER" id="PTHR24365:SF541">
    <property type="entry name" value="PROTEIN TOLL-RELATED"/>
    <property type="match status" value="1"/>
</dbReference>
<proteinExistence type="inferred from homology"/>
<reference evidence="14" key="1">
    <citation type="submission" date="2018-11" db="EMBL/GenBank/DDBJ databases">
        <authorList>
            <person name="Alioto T."/>
            <person name="Alioto T."/>
        </authorList>
    </citation>
    <scope>NUCLEOTIDE SEQUENCE</scope>
</reference>
<dbReference type="SUPFAM" id="SSF52047">
    <property type="entry name" value="RNI-like"/>
    <property type="match status" value="1"/>
</dbReference>
<evidence type="ECO:0000256" key="12">
    <source>
        <dbReference type="SAM" id="SignalP"/>
    </source>
</evidence>
<evidence type="ECO:0000256" key="3">
    <source>
        <dbReference type="ARBA" id="ARBA00022614"/>
    </source>
</evidence>
<comment type="subcellular location">
    <subcellularLocation>
        <location evidence="1">Membrane</location>
        <topology evidence="1">Single-pass type I membrane protein</topology>
    </subcellularLocation>
</comment>
<sequence>MLYSRGTNQTMNMLLLLLFTTSVHVVNCQRCKIIYGSFITADCRKLQLRQIPQNLSEDIDVLDLGENSFVTISNESFSRYRNLKVLKLDTCDIESVEAEAFIGLWKLEDLSLANNSLNISTNDGLFILRNIPNIIDLDFSSNMELADKTGHLLYPGAAFQHLKRLQNLTIDLYGYPVFGPEFKQLPLKYIKFKSCYLKHLKNDTFKNFPATLSEIHLSKCLSIQTSKIGVNVLRPFSSLSILDLSWTCVTLTKGLELMYPLINRTMHLVDLSHMLNPRTNKFVVPNTIILTAEMMKHLNTMCVQILILADNNIVDILPLSLFGSKHLECLEHLDLSGNRFGLSSLKYELPFFAPKLSNLRVFDFSYLALTYLDAVYMPATTNADQYHSRSHTKKKRKHNYCEGETSVNLTIPSKLEVLRITHVLGAPPFPQLTLNTITSLRYLDMSYYDIKCFPDIFLYNRDIRLEYLDISGIDCELYFKKKNLPYFPVLKELYMRDANFYRAIDKNINIFKNTPNLERLDLDSNYMYTLPSSFIMHLDHLIHLRLSENRLSHIPTAITDLPRLKTLNLKGNRIFTLYPEFTSWLDAQQVKLGYFSLQIRKNDFFCSCEYRKFVRWLNSTMVHLDNKTYYCRLSNGSLSNTNTVLMNYHVIFSNCDAFVWLRVGVILLVSFFMVLLPTIVIYNFRWRIIFFCYRKFRGIVESSLKLNYDYDVFISYGYDGYTWVLETLMEQLETKWGFRVCVEDKNFISGRSTFEQIGIAINRSRQIIFVVTSDFMSKPFATYEIDRTKEARSSRSLQNIIVIALDINIEDIPQELQSLWSDVVVIEWPRHSNDVNLALDNLKTRLLLNF</sequence>
<dbReference type="InterPro" id="IPR035897">
    <property type="entry name" value="Toll_tir_struct_dom_sf"/>
</dbReference>
<dbReference type="GO" id="GO:0004888">
    <property type="term" value="F:transmembrane signaling receptor activity"/>
    <property type="evidence" value="ECO:0007669"/>
    <property type="project" value="InterPro"/>
</dbReference>
<evidence type="ECO:0000313" key="15">
    <source>
        <dbReference type="Proteomes" id="UP000596742"/>
    </source>
</evidence>
<evidence type="ECO:0000256" key="9">
    <source>
        <dbReference type="ARBA" id="ARBA00023170"/>
    </source>
</evidence>
<gene>
    <name evidence="14" type="ORF">MGAL_10B008464</name>
</gene>
<dbReference type="InterPro" id="IPR001611">
    <property type="entry name" value="Leu-rich_rpt"/>
</dbReference>
<dbReference type="Gene3D" id="3.40.50.10140">
    <property type="entry name" value="Toll/interleukin-1 receptor homology (TIR) domain"/>
    <property type="match status" value="1"/>
</dbReference>
<keyword evidence="3" id="KW-0433">Leucine-rich repeat</keyword>
<dbReference type="InterPro" id="IPR000157">
    <property type="entry name" value="TIR_dom"/>
</dbReference>